<dbReference type="AlphaFoldDB" id="A0AAV7QXB8"/>
<proteinExistence type="predicted"/>
<accession>A0AAV7QXB8</accession>
<keyword evidence="2" id="KW-1185">Reference proteome</keyword>
<comment type="caution">
    <text evidence="1">The sequence shown here is derived from an EMBL/GenBank/DDBJ whole genome shotgun (WGS) entry which is preliminary data.</text>
</comment>
<protein>
    <submittedName>
        <fullName evidence="1">Uncharacterized protein</fullName>
    </submittedName>
</protein>
<dbReference type="Proteomes" id="UP001066276">
    <property type="component" value="Chromosome 6"/>
</dbReference>
<evidence type="ECO:0000313" key="1">
    <source>
        <dbReference type="EMBL" id="KAJ1145176.1"/>
    </source>
</evidence>
<gene>
    <name evidence="1" type="ORF">NDU88_011467</name>
</gene>
<name>A0AAV7QXB8_PLEWA</name>
<evidence type="ECO:0000313" key="2">
    <source>
        <dbReference type="Proteomes" id="UP001066276"/>
    </source>
</evidence>
<organism evidence="1 2">
    <name type="scientific">Pleurodeles waltl</name>
    <name type="common">Iberian ribbed newt</name>
    <dbReference type="NCBI Taxonomy" id="8319"/>
    <lineage>
        <taxon>Eukaryota</taxon>
        <taxon>Metazoa</taxon>
        <taxon>Chordata</taxon>
        <taxon>Craniata</taxon>
        <taxon>Vertebrata</taxon>
        <taxon>Euteleostomi</taxon>
        <taxon>Amphibia</taxon>
        <taxon>Batrachia</taxon>
        <taxon>Caudata</taxon>
        <taxon>Salamandroidea</taxon>
        <taxon>Salamandridae</taxon>
        <taxon>Pleurodelinae</taxon>
        <taxon>Pleurodeles</taxon>
    </lineage>
</organism>
<reference evidence="1" key="1">
    <citation type="journal article" date="2022" name="bioRxiv">
        <title>Sequencing and chromosome-scale assembly of the giantPleurodeles waltlgenome.</title>
        <authorList>
            <person name="Brown T."/>
            <person name="Elewa A."/>
            <person name="Iarovenko S."/>
            <person name="Subramanian E."/>
            <person name="Araus A.J."/>
            <person name="Petzold A."/>
            <person name="Susuki M."/>
            <person name="Suzuki K.-i.T."/>
            <person name="Hayashi T."/>
            <person name="Toyoda A."/>
            <person name="Oliveira C."/>
            <person name="Osipova E."/>
            <person name="Leigh N.D."/>
            <person name="Simon A."/>
            <person name="Yun M.H."/>
        </authorList>
    </citation>
    <scope>NUCLEOTIDE SEQUENCE</scope>
    <source>
        <strain evidence="1">20211129_DDA</strain>
        <tissue evidence="1">Liver</tissue>
    </source>
</reference>
<sequence length="188" mass="19186">MPQGCSPDLPGTEHLDVIRRGLPGLQLIREAHVRNPGASSPRPVSHAQGQYLRSLPLSAAHRGPLVDATEAPSMGYQSSTLQGLLPSCVVPGECTVGLSYIPGPDPEPGLPPVDSSSPLRHLATPCHVLQTQALHPSVSVGFSASLTADGHSLDCGVDLPVAVAGQKGNGAAAILTVESEVPAVASLP</sequence>
<dbReference type="EMBL" id="JANPWB010000010">
    <property type="protein sequence ID" value="KAJ1145176.1"/>
    <property type="molecule type" value="Genomic_DNA"/>
</dbReference>